<dbReference type="SUPFAM" id="SSF52172">
    <property type="entry name" value="CheY-like"/>
    <property type="match status" value="1"/>
</dbReference>
<dbReference type="SMART" id="SM00448">
    <property type="entry name" value="REC"/>
    <property type="match status" value="1"/>
</dbReference>
<keyword evidence="9" id="KW-0472">Membrane</keyword>
<dbReference type="PROSITE" id="PS50110">
    <property type="entry name" value="RESPONSE_REGULATORY"/>
    <property type="match status" value="1"/>
</dbReference>
<dbReference type="SUPFAM" id="SSF47226">
    <property type="entry name" value="Histidine-containing phosphotransfer domain, HPT domain"/>
    <property type="match status" value="1"/>
</dbReference>
<dbReference type="InterPro" id="IPR011006">
    <property type="entry name" value="CheY-like_superfamily"/>
</dbReference>
<evidence type="ECO:0000259" key="13">
    <source>
        <dbReference type="PROSITE" id="PS50894"/>
    </source>
</evidence>
<evidence type="ECO:0000313" key="14">
    <source>
        <dbReference type="EMBL" id="MFC5190429.1"/>
    </source>
</evidence>
<dbReference type="InterPro" id="IPR001789">
    <property type="entry name" value="Sig_transdc_resp-reg_receiver"/>
</dbReference>
<dbReference type="Pfam" id="PF01627">
    <property type="entry name" value="Hpt"/>
    <property type="match status" value="1"/>
</dbReference>
<keyword evidence="4" id="KW-0812">Transmembrane</keyword>
<feature type="domain" description="HPt" evidence="13">
    <location>
        <begin position="152"/>
        <end position="245"/>
    </location>
</feature>
<dbReference type="CDD" id="cd00088">
    <property type="entry name" value="HPT"/>
    <property type="match status" value="1"/>
</dbReference>
<dbReference type="InterPro" id="IPR036641">
    <property type="entry name" value="HPT_dom_sf"/>
</dbReference>
<evidence type="ECO:0000259" key="12">
    <source>
        <dbReference type="PROSITE" id="PS50110"/>
    </source>
</evidence>
<evidence type="ECO:0000256" key="10">
    <source>
        <dbReference type="PROSITE-ProRule" id="PRU00110"/>
    </source>
</evidence>
<dbReference type="PANTHER" id="PTHR45339">
    <property type="entry name" value="HYBRID SIGNAL TRANSDUCTION HISTIDINE KINASE J"/>
    <property type="match status" value="1"/>
</dbReference>
<feature type="modified residue" description="Phosphohistidine" evidence="10">
    <location>
        <position position="191"/>
    </location>
</feature>
<sequence>MKSKKVLIVDDNELNRKLFENLVGQLYDFKSAHNGMEAIEMATATPFDLILMDIQMPRMDGITAMKKIRENEFGSCPILAVTAFADDGDRQNFIDQGFDDFIAKPIRPREFILTIQSHFKKQAAQENDNEKAQPSAETLNLETLSQLLKYNSREAIKKVYLDFITECAEAIASIEQASAEGISIELLDKIHTLKGNSGTLGATKIFNQSQVCELLGRQNKSLEFKDEIKVLKKHILEFQEFFNNETIFES</sequence>
<reference evidence="15" key="1">
    <citation type="journal article" date="2019" name="Int. J. Syst. Evol. Microbiol.">
        <title>The Global Catalogue of Microorganisms (GCM) 10K type strain sequencing project: providing services to taxonomists for standard genome sequencing and annotation.</title>
        <authorList>
            <consortium name="The Broad Institute Genomics Platform"/>
            <consortium name="The Broad Institute Genome Sequencing Center for Infectious Disease"/>
            <person name="Wu L."/>
            <person name="Ma J."/>
        </authorList>
    </citation>
    <scope>NUCLEOTIDE SEQUENCE [LARGE SCALE GENOMIC DNA]</scope>
    <source>
        <strain evidence="15">CGMCC 1.7030</strain>
    </source>
</reference>
<keyword evidence="6" id="KW-0067">ATP-binding</keyword>
<evidence type="ECO:0000256" key="11">
    <source>
        <dbReference type="PROSITE-ProRule" id="PRU00169"/>
    </source>
</evidence>
<evidence type="ECO:0000256" key="7">
    <source>
        <dbReference type="ARBA" id="ARBA00022989"/>
    </source>
</evidence>
<keyword evidence="3 11" id="KW-0597">Phosphoprotein</keyword>
<feature type="domain" description="Response regulatory" evidence="12">
    <location>
        <begin position="5"/>
        <end position="119"/>
    </location>
</feature>
<evidence type="ECO:0000256" key="2">
    <source>
        <dbReference type="ARBA" id="ARBA00022475"/>
    </source>
</evidence>
<evidence type="ECO:0000256" key="8">
    <source>
        <dbReference type="ARBA" id="ARBA00023012"/>
    </source>
</evidence>
<evidence type="ECO:0000256" key="1">
    <source>
        <dbReference type="ARBA" id="ARBA00004651"/>
    </source>
</evidence>
<evidence type="ECO:0000256" key="4">
    <source>
        <dbReference type="ARBA" id="ARBA00022692"/>
    </source>
</evidence>
<proteinExistence type="predicted"/>
<dbReference type="CDD" id="cd17546">
    <property type="entry name" value="REC_hyHK_CKI1_RcsC-like"/>
    <property type="match status" value="1"/>
</dbReference>
<dbReference type="PROSITE" id="PS50894">
    <property type="entry name" value="HPT"/>
    <property type="match status" value="1"/>
</dbReference>
<keyword evidence="7" id="KW-1133">Transmembrane helix</keyword>
<accession>A0ABW0BSF6</accession>
<dbReference type="Pfam" id="PF00072">
    <property type="entry name" value="Response_reg"/>
    <property type="match status" value="1"/>
</dbReference>
<dbReference type="RefSeq" id="WP_377911492.1">
    <property type="nucleotide sequence ID" value="NZ_JBHSKS010000001.1"/>
</dbReference>
<protein>
    <submittedName>
        <fullName evidence="14">Response regulator</fullName>
    </submittedName>
</protein>
<keyword evidence="2" id="KW-1003">Cell membrane</keyword>
<feature type="modified residue" description="4-aspartylphosphate" evidence="11">
    <location>
        <position position="53"/>
    </location>
</feature>
<evidence type="ECO:0000313" key="15">
    <source>
        <dbReference type="Proteomes" id="UP001596163"/>
    </source>
</evidence>
<dbReference type="PANTHER" id="PTHR45339:SF1">
    <property type="entry name" value="HYBRID SIGNAL TRANSDUCTION HISTIDINE KINASE J"/>
    <property type="match status" value="1"/>
</dbReference>
<dbReference type="Gene3D" id="3.40.50.2300">
    <property type="match status" value="1"/>
</dbReference>
<comment type="subcellular location">
    <subcellularLocation>
        <location evidence="1">Cell membrane</location>
        <topology evidence="1">Multi-pass membrane protein</topology>
    </subcellularLocation>
</comment>
<gene>
    <name evidence="14" type="ORF">ACFPIK_01520</name>
</gene>
<evidence type="ECO:0000256" key="9">
    <source>
        <dbReference type="ARBA" id="ARBA00023136"/>
    </source>
</evidence>
<dbReference type="Proteomes" id="UP001596163">
    <property type="component" value="Unassembled WGS sequence"/>
</dbReference>
<evidence type="ECO:0000256" key="5">
    <source>
        <dbReference type="ARBA" id="ARBA00022741"/>
    </source>
</evidence>
<comment type="caution">
    <text evidence="14">The sequence shown here is derived from an EMBL/GenBank/DDBJ whole genome shotgun (WGS) entry which is preliminary data.</text>
</comment>
<evidence type="ECO:0000256" key="6">
    <source>
        <dbReference type="ARBA" id="ARBA00022840"/>
    </source>
</evidence>
<organism evidence="14 15">
    <name type="scientific">Algoriphagus aquatilis</name>
    <dbReference type="NCBI Taxonomy" id="490186"/>
    <lineage>
        <taxon>Bacteria</taxon>
        <taxon>Pseudomonadati</taxon>
        <taxon>Bacteroidota</taxon>
        <taxon>Cytophagia</taxon>
        <taxon>Cytophagales</taxon>
        <taxon>Cyclobacteriaceae</taxon>
        <taxon>Algoriphagus</taxon>
    </lineage>
</organism>
<evidence type="ECO:0000256" key="3">
    <source>
        <dbReference type="ARBA" id="ARBA00022553"/>
    </source>
</evidence>
<dbReference type="Gene3D" id="1.20.120.160">
    <property type="entry name" value="HPT domain"/>
    <property type="match status" value="1"/>
</dbReference>
<keyword evidence="15" id="KW-1185">Reference proteome</keyword>
<keyword evidence="5" id="KW-0547">Nucleotide-binding</keyword>
<dbReference type="EMBL" id="JBHSKS010000001">
    <property type="protein sequence ID" value="MFC5190429.1"/>
    <property type="molecule type" value="Genomic_DNA"/>
</dbReference>
<name>A0ABW0BSF6_9BACT</name>
<keyword evidence="8" id="KW-0902">Two-component regulatory system</keyword>
<dbReference type="InterPro" id="IPR008207">
    <property type="entry name" value="Sig_transdc_His_kin_Hpt_dom"/>
</dbReference>